<dbReference type="EMBL" id="AZFA01000010">
    <property type="protein sequence ID" value="KRL66803.1"/>
    <property type="molecule type" value="Genomic_DNA"/>
</dbReference>
<dbReference type="eggNOG" id="ENOG502Z88T">
    <property type="taxonomic scope" value="Bacteria"/>
</dbReference>
<evidence type="ECO:0000259" key="1">
    <source>
        <dbReference type="Pfam" id="PF22515"/>
    </source>
</evidence>
<dbReference type="Pfam" id="PF22518">
    <property type="entry name" value="DUF6997"/>
    <property type="match status" value="1"/>
</dbReference>
<dbReference type="OrthoDB" id="9774819at2"/>
<dbReference type="InterPro" id="IPR054265">
    <property type="entry name" value="DUF6996"/>
</dbReference>
<dbReference type="RefSeq" id="WP_010624534.1">
    <property type="nucleotide sequence ID" value="NZ_AZFA01000010.1"/>
</dbReference>
<evidence type="ECO:0000259" key="2">
    <source>
        <dbReference type="Pfam" id="PF22518"/>
    </source>
</evidence>
<feature type="domain" description="DUF6997" evidence="2">
    <location>
        <begin position="78"/>
        <end position="259"/>
    </location>
</feature>
<gene>
    <name evidence="3" type="ORF">FC27_GL000248</name>
</gene>
<protein>
    <submittedName>
        <fullName evidence="3">Uncharacterized protein</fullName>
    </submittedName>
</protein>
<accession>A0A0R1SL65</accession>
<comment type="caution">
    <text evidence="3">The sequence shown here is derived from an EMBL/GenBank/DDBJ whole genome shotgun (WGS) entry which is preliminary data.</text>
</comment>
<evidence type="ECO:0000313" key="3">
    <source>
        <dbReference type="EMBL" id="KRL66803.1"/>
    </source>
</evidence>
<organism evidence="3 4">
    <name type="scientific">Companilactobacillus versmoldensis DSM 14857 = KCTC 3814</name>
    <dbReference type="NCBI Taxonomy" id="1423815"/>
    <lineage>
        <taxon>Bacteria</taxon>
        <taxon>Bacillati</taxon>
        <taxon>Bacillota</taxon>
        <taxon>Bacilli</taxon>
        <taxon>Lactobacillales</taxon>
        <taxon>Lactobacillaceae</taxon>
        <taxon>Companilactobacillus</taxon>
    </lineage>
</organism>
<sequence>MTKSKTELAWEKLFQELNIDSDVEKNGVFHLTADQIKEIGGREPRLMTKFDNRRQLPKILQEKNLAILPDTRGTYLVGKFKAYQDYDHDEIQPIVKQLPDYIKSINIKEITSEPVALNMAKASGMIDDVMNFDSINSENNGESYLTLSGRMGSGYFDYDIEIGQGNNQKITVRNSQIEVDSTYENMNRIAIFEAKTLMPKNFMVRQLYYPYRTYQGLGIKKPIIPVFFTYVDETFSFNIYEFENDNVYSSIRKVKQMDFVLDEEREITLAEIKNILLSSKIKFEEVPFPQANSFSRLLDILHKLKDPMTKDEISEAYGFDIRQSDY</sequence>
<proteinExistence type="predicted"/>
<dbReference type="STRING" id="1423815.FC27_GL000248"/>
<dbReference type="Proteomes" id="UP000051647">
    <property type="component" value="Unassembled WGS sequence"/>
</dbReference>
<dbReference type="AlphaFoldDB" id="A0A0R1SL65"/>
<evidence type="ECO:0000313" key="4">
    <source>
        <dbReference type="Proteomes" id="UP000051647"/>
    </source>
</evidence>
<feature type="domain" description="DUF6996" evidence="1">
    <location>
        <begin position="8"/>
        <end position="77"/>
    </location>
</feature>
<dbReference type="InterPro" id="IPR054266">
    <property type="entry name" value="DUF6997"/>
</dbReference>
<keyword evidence="4" id="KW-1185">Reference proteome</keyword>
<dbReference type="Pfam" id="PF22515">
    <property type="entry name" value="DUF6996"/>
    <property type="match status" value="1"/>
</dbReference>
<reference evidence="3 4" key="1">
    <citation type="journal article" date="2015" name="Genome Announc.">
        <title>Expanding the biotechnology potential of lactobacilli through comparative genomics of 213 strains and associated genera.</title>
        <authorList>
            <person name="Sun Z."/>
            <person name="Harris H.M."/>
            <person name="McCann A."/>
            <person name="Guo C."/>
            <person name="Argimon S."/>
            <person name="Zhang W."/>
            <person name="Yang X."/>
            <person name="Jeffery I.B."/>
            <person name="Cooney J.C."/>
            <person name="Kagawa T.F."/>
            <person name="Liu W."/>
            <person name="Song Y."/>
            <person name="Salvetti E."/>
            <person name="Wrobel A."/>
            <person name="Rasinkangas P."/>
            <person name="Parkhill J."/>
            <person name="Rea M.C."/>
            <person name="O'Sullivan O."/>
            <person name="Ritari J."/>
            <person name="Douillard F.P."/>
            <person name="Paul Ross R."/>
            <person name="Yang R."/>
            <person name="Briner A.E."/>
            <person name="Felis G.E."/>
            <person name="de Vos W.M."/>
            <person name="Barrangou R."/>
            <person name="Klaenhammer T.R."/>
            <person name="Caufield P.W."/>
            <person name="Cui Y."/>
            <person name="Zhang H."/>
            <person name="O'Toole P.W."/>
        </authorList>
    </citation>
    <scope>NUCLEOTIDE SEQUENCE [LARGE SCALE GENOMIC DNA]</scope>
    <source>
        <strain evidence="3 4">DSM 14857</strain>
    </source>
</reference>
<name>A0A0R1SL65_9LACO</name>
<dbReference type="PATRIC" id="fig|1423815.3.peg.252"/>